<reference evidence="9 10" key="1">
    <citation type="submission" date="2020-08" db="EMBL/GenBank/DDBJ databases">
        <authorList>
            <person name="Koutsovoulos G."/>
            <person name="Danchin GJ E."/>
        </authorList>
    </citation>
    <scope>NUCLEOTIDE SEQUENCE [LARGE SCALE GENOMIC DNA]</scope>
</reference>
<dbReference type="GO" id="GO:0031080">
    <property type="term" value="C:nuclear pore outer ring"/>
    <property type="evidence" value="ECO:0007669"/>
    <property type="project" value="TreeGrafter"/>
</dbReference>
<dbReference type="InterPro" id="IPR007252">
    <property type="entry name" value="Nup84/Nup107"/>
</dbReference>
<sequence>MIDDSSIITESKGHGYSNCDITSILSLSGGSNSDRENHPNEFASLQFLDRNELLVKLTRIIFEDFCTHILGMHSRISHNKENKDECFLELLRKFLEICECGVNGIEKFCNDSSHIDPHSKILLNQLTLERASYALILRMHDSEKLLNDNQVLVSTSILTKLFRESEQFRRISTLLLWNEECSLFSPTDFSRISNEDALKLTDTENIYASTKLRNPIHIDSRFVDRLVAEDEESIKTLNTLLFSLIRSGRLEEAKSLLDNVGLPALSIFILIREFLTNQKLTPLDRFEDNFILAQSRLYFKQMARELIPMEGKGRVQPSDQCIWATISGHLPTLFNYANSSEDRLWALLSCAVEAILDNSLANLHSTNGGRISLIFNDLSVENEDVPKDIHSIFKQIQIYDENPYYALFEFLSLEDWPSVAKYIGTYLNDNQSQKTANELRYFIHLLLLLKFSDRLPSNLEYVLVNLIENYSSILIQMKLNPLVPFYLFHLPQKEQSFEKMLNFLEGITFEPEQNEILDNAQNVGFDVPQLCTELFQRFKQKYRLDVDKDGEQKNLVKSANEMLRAWKWLTFCGTETIWDAIIEANYLLRKFFLHSRMDEAMELIRMVPETLSDDAIDCFQKKFHDMEVPVRLLDAKYEFECYQFYFEAINRYDEWQKQMEGDQAPEIPQKLSDERWARLDIRRRTEYELSVRRAHDCLQKYYRLVELYKKRVVEMLEHILKAPNGWLVASPLENNDDADPEVVERSHDFMEIRKNFLANLLELLVDIHTRSDEPMKVLEVGKLMFDPTFCLYKVLTKDKLQNLFILISRSGAALL</sequence>
<evidence type="ECO:0000256" key="1">
    <source>
        <dbReference type="ARBA" id="ARBA00009510"/>
    </source>
</evidence>
<dbReference type="GO" id="GO:0017056">
    <property type="term" value="F:structural constituent of nuclear pore"/>
    <property type="evidence" value="ECO:0007669"/>
    <property type="project" value="UniProtKB-UniRule"/>
</dbReference>
<comment type="similarity">
    <text evidence="1 8">Belongs to the nucleoporin Nup84/Nup107 family.</text>
</comment>
<evidence type="ECO:0000256" key="3">
    <source>
        <dbReference type="ARBA" id="ARBA00022816"/>
    </source>
</evidence>
<keyword evidence="4" id="KW-0653">Protein transport</keyword>
<comment type="subunit">
    <text evidence="8">Part of the nuclear pore complex (NPC).</text>
</comment>
<evidence type="ECO:0000256" key="8">
    <source>
        <dbReference type="RuleBase" id="RU365072"/>
    </source>
</evidence>
<dbReference type="Pfam" id="PF04121">
    <property type="entry name" value="Nup84_Nup100"/>
    <property type="match status" value="1"/>
</dbReference>
<evidence type="ECO:0000256" key="7">
    <source>
        <dbReference type="ARBA" id="ARBA00023242"/>
    </source>
</evidence>
<evidence type="ECO:0000256" key="6">
    <source>
        <dbReference type="ARBA" id="ARBA00023132"/>
    </source>
</evidence>
<accession>A0A6V7VQA1</accession>
<keyword evidence="5 8" id="KW-0811">Translocation</keyword>
<dbReference type="GO" id="GO:0006606">
    <property type="term" value="P:protein import into nucleus"/>
    <property type="evidence" value="ECO:0007669"/>
    <property type="project" value="TreeGrafter"/>
</dbReference>
<dbReference type="EMBL" id="CAJEWN010000292">
    <property type="protein sequence ID" value="CAD2177160.1"/>
    <property type="molecule type" value="Genomic_DNA"/>
</dbReference>
<dbReference type="Gene3D" id="1.20.190.50">
    <property type="match status" value="1"/>
</dbReference>
<dbReference type="GO" id="GO:0006406">
    <property type="term" value="P:mRNA export from nucleus"/>
    <property type="evidence" value="ECO:0007669"/>
    <property type="project" value="TreeGrafter"/>
</dbReference>
<keyword evidence="6 8" id="KW-0906">Nuclear pore complex</keyword>
<dbReference type="GO" id="GO:0000973">
    <property type="term" value="P:post-transcriptional tethering of RNA polymerase II gene DNA at nuclear periphery"/>
    <property type="evidence" value="ECO:0007669"/>
    <property type="project" value="TreeGrafter"/>
</dbReference>
<comment type="function">
    <text evidence="8">Functions as a component of the nuclear pore complex (NPC).</text>
</comment>
<evidence type="ECO:0000256" key="2">
    <source>
        <dbReference type="ARBA" id="ARBA00022448"/>
    </source>
</evidence>
<keyword evidence="2 8" id="KW-0813">Transport</keyword>
<evidence type="ECO:0000256" key="4">
    <source>
        <dbReference type="ARBA" id="ARBA00022927"/>
    </source>
</evidence>
<dbReference type="Proteomes" id="UP000580250">
    <property type="component" value="Unassembled WGS sequence"/>
</dbReference>
<dbReference type="PANTHER" id="PTHR13003">
    <property type="entry name" value="NUP107-RELATED"/>
    <property type="match status" value="1"/>
</dbReference>
<keyword evidence="7 8" id="KW-0539">Nucleus</keyword>
<gene>
    <name evidence="9" type="ORF">MENT_LOCUS29020</name>
</gene>
<dbReference type="OrthoDB" id="3098at2759"/>
<dbReference type="Gene3D" id="1.10.3450.20">
    <property type="match status" value="1"/>
</dbReference>
<comment type="caution">
    <text evidence="9">The sequence shown here is derived from an EMBL/GenBank/DDBJ whole genome shotgun (WGS) entry which is preliminary data.</text>
</comment>
<organism evidence="9 10">
    <name type="scientific">Meloidogyne enterolobii</name>
    <name type="common">Root-knot nematode worm</name>
    <name type="synonym">Meloidogyne mayaguensis</name>
    <dbReference type="NCBI Taxonomy" id="390850"/>
    <lineage>
        <taxon>Eukaryota</taxon>
        <taxon>Metazoa</taxon>
        <taxon>Ecdysozoa</taxon>
        <taxon>Nematoda</taxon>
        <taxon>Chromadorea</taxon>
        <taxon>Rhabditida</taxon>
        <taxon>Tylenchina</taxon>
        <taxon>Tylenchomorpha</taxon>
        <taxon>Tylenchoidea</taxon>
        <taxon>Meloidogynidae</taxon>
        <taxon>Meloidogyninae</taxon>
        <taxon>Meloidogyne</taxon>
    </lineage>
</organism>
<keyword evidence="3" id="KW-0509">mRNA transport</keyword>
<evidence type="ECO:0000256" key="5">
    <source>
        <dbReference type="ARBA" id="ARBA00023010"/>
    </source>
</evidence>
<comment type="subcellular location">
    <subcellularLocation>
        <location evidence="8">Nucleus</location>
        <location evidence="8">Nuclear pore complex</location>
    </subcellularLocation>
    <subcellularLocation>
        <location evidence="8">Nucleus membrane</location>
    </subcellularLocation>
</comment>
<dbReference type="PANTHER" id="PTHR13003:SF2">
    <property type="entry name" value="NUCLEAR PORE COMPLEX PROTEIN NUP107"/>
    <property type="match status" value="1"/>
</dbReference>
<name>A0A6V7VQA1_MELEN</name>
<dbReference type="AlphaFoldDB" id="A0A6V7VQA1"/>
<dbReference type="GO" id="GO:0031965">
    <property type="term" value="C:nuclear membrane"/>
    <property type="evidence" value="ECO:0007669"/>
    <property type="project" value="UniProtKB-SubCell"/>
</dbReference>
<proteinExistence type="inferred from homology"/>
<evidence type="ECO:0000313" key="9">
    <source>
        <dbReference type="EMBL" id="CAD2177160.1"/>
    </source>
</evidence>
<protein>
    <recommendedName>
        <fullName evidence="8">Nuclear pore complex protein</fullName>
    </recommendedName>
</protein>
<keyword evidence="8" id="KW-0472">Membrane</keyword>
<evidence type="ECO:0000313" key="10">
    <source>
        <dbReference type="Proteomes" id="UP000580250"/>
    </source>
</evidence>